<dbReference type="AlphaFoldDB" id="A0A0H5R7S6"/>
<sequence length="601" mass="67141">MQWARTPVLSIPDDRTCTSPPSFKSLTTPDSSVHVSGMFWTEVAKIHGQRKILDPASSHILRHHDVSKFPGEPFVKCRKRAASPVRTNGQLREVLESITAGEGYGVIQTACDVIQAEQRHVTSCAEQMLAQNSALQWIAMNPSTGHLQLMQLVYVARWLQCESSRVKISMQKLKADADLPVHDHSPTNQPEIQPGAAVPIGVQPTPNVLRYDVVKLNRINRNSKRVFEIDIKQHSLAIVKPEGNTMSPTSTMESTMSPTIRRSSFFGSPRGEVSPIAENSENILLSNTMIVDIRLFPISSGTMRRCSTASSTLMQTPAEIQIEYLSTSMRKSKTFRGLMLSAAERDQFYRHVCLDVLQRPNLLITLDPIPTNNDPSPKISPSRPSAIRRGFSSTCDSSQMMLSRSLSSTLLSAQLSGTLSTSMLPIHRIAERAHSNWALSKLSEQWTLGKRVDISKKKHTDLIPFNELPESKQSFKFEGVRRVINTICEFGYTIQSAETILSAHRDALEPSDRQQLLSVLAVTLHETWINLLTVQGWRFGAVLDEEDKRHPNLTPFSCLSSAYSNEYTANAEFIIDALSELALVVRYSHRHARSSSRVQSM</sequence>
<dbReference type="PANTHER" id="PTHR46399">
    <property type="entry name" value="B30.2/SPRY DOMAIN-CONTAINING PROTEIN"/>
    <property type="match status" value="1"/>
</dbReference>
<dbReference type="GO" id="GO:0034704">
    <property type="term" value="C:calcium channel complex"/>
    <property type="evidence" value="ECO:0007669"/>
    <property type="project" value="TreeGrafter"/>
</dbReference>
<dbReference type="PANTHER" id="PTHR46399:SF7">
    <property type="entry name" value="RYANODINE RECEPTOR 2"/>
    <property type="match status" value="1"/>
</dbReference>
<accession>A0A0H5R7S6</accession>
<evidence type="ECO:0000259" key="1">
    <source>
        <dbReference type="Pfam" id="PF02026"/>
    </source>
</evidence>
<organism evidence="2">
    <name type="scientific">Spongospora subterranea</name>
    <dbReference type="NCBI Taxonomy" id="70186"/>
    <lineage>
        <taxon>Eukaryota</taxon>
        <taxon>Sar</taxon>
        <taxon>Rhizaria</taxon>
        <taxon>Endomyxa</taxon>
        <taxon>Phytomyxea</taxon>
        <taxon>Plasmodiophorida</taxon>
        <taxon>Plasmodiophoridae</taxon>
        <taxon>Spongospora</taxon>
    </lineage>
</organism>
<evidence type="ECO:0000313" key="2">
    <source>
        <dbReference type="EMBL" id="CRZ10230.1"/>
    </source>
</evidence>
<dbReference type="GO" id="GO:0006941">
    <property type="term" value="P:striated muscle contraction"/>
    <property type="evidence" value="ECO:0007669"/>
    <property type="project" value="TreeGrafter"/>
</dbReference>
<proteinExistence type="predicted"/>
<name>A0A0H5R7S6_9EUKA</name>
<dbReference type="GO" id="GO:0005790">
    <property type="term" value="C:smooth endoplasmic reticulum"/>
    <property type="evidence" value="ECO:0007669"/>
    <property type="project" value="TreeGrafter"/>
</dbReference>
<protein>
    <recommendedName>
        <fullName evidence="1">Ryanodine receptor Ryr domain-containing protein</fullName>
    </recommendedName>
</protein>
<dbReference type="GO" id="GO:0005219">
    <property type="term" value="F:ryanodine-sensitive calcium-release channel activity"/>
    <property type="evidence" value="ECO:0007669"/>
    <property type="project" value="TreeGrafter"/>
</dbReference>
<dbReference type="EMBL" id="HACM01009788">
    <property type="protein sequence ID" value="CRZ10230.1"/>
    <property type="molecule type" value="Transcribed_RNA"/>
</dbReference>
<dbReference type="Pfam" id="PF02026">
    <property type="entry name" value="RyR"/>
    <property type="match status" value="2"/>
</dbReference>
<dbReference type="InterPro" id="IPR003032">
    <property type="entry name" value="Ryanodine_rcpt"/>
</dbReference>
<feature type="domain" description="Ryanodine receptor Ryr" evidence="1">
    <location>
        <begin position="511"/>
        <end position="579"/>
    </location>
</feature>
<dbReference type="Gene3D" id="6.20.350.10">
    <property type="match status" value="1"/>
</dbReference>
<dbReference type="Gene3D" id="1.10.490.160">
    <property type="match status" value="1"/>
</dbReference>
<feature type="domain" description="Ryanodine receptor Ryr" evidence="1">
    <location>
        <begin position="426"/>
        <end position="495"/>
    </location>
</feature>
<dbReference type="GO" id="GO:0014808">
    <property type="term" value="P:release of sequestered calcium ion into cytosol by sarcoplasmic reticulum"/>
    <property type="evidence" value="ECO:0007669"/>
    <property type="project" value="TreeGrafter"/>
</dbReference>
<dbReference type="InterPro" id="IPR015925">
    <property type="entry name" value="Ryanodine_IP3_receptor"/>
</dbReference>
<reference evidence="2" key="1">
    <citation type="submission" date="2015-04" db="EMBL/GenBank/DDBJ databases">
        <title>The genome sequence of the plant pathogenic Rhizarian Plasmodiophora brassicae reveals insights in its biotrophic life cycle and the origin of chitin synthesis.</title>
        <authorList>
            <person name="Schwelm A."/>
            <person name="Fogelqvist J."/>
            <person name="Knaust A."/>
            <person name="Julke S."/>
            <person name="Lilja T."/>
            <person name="Dhandapani V."/>
            <person name="Bonilla-Rosso G."/>
            <person name="Karlsson M."/>
            <person name="Shevchenko A."/>
            <person name="Choi S.R."/>
            <person name="Kim H.G."/>
            <person name="Park J.Y."/>
            <person name="Lim Y.P."/>
            <person name="Ludwig-Muller J."/>
            <person name="Dixelius C."/>
        </authorList>
    </citation>
    <scope>NUCLEOTIDE SEQUENCE</scope>
    <source>
        <tissue evidence="2">Potato root galls</tissue>
    </source>
</reference>